<proteinExistence type="predicted"/>
<comment type="caution">
    <text evidence="2">The sequence shown here is derived from an EMBL/GenBank/DDBJ whole genome shotgun (WGS) entry which is preliminary data.</text>
</comment>
<dbReference type="EMBL" id="BKCJ011142614">
    <property type="protein sequence ID" value="GFC93323.1"/>
    <property type="molecule type" value="Genomic_DNA"/>
</dbReference>
<evidence type="ECO:0000256" key="1">
    <source>
        <dbReference type="SAM" id="MobiDB-lite"/>
    </source>
</evidence>
<feature type="compositionally biased region" description="Pro residues" evidence="1">
    <location>
        <begin position="1"/>
        <end position="17"/>
    </location>
</feature>
<accession>A0A699S7V1</accession>
<protein>
    <submittedName>
        <fullName evidence="2">Uncharacterized protein</fullName>
    </submittedName>
</protein>
<name>A0A699S7V1_TANCI</name>
<feature type="region of interest" description="Disordered" evidence="1">
    <location>
        <begin position="1"/>
        <end position="28"/>
    </location>
</feature>
<reference evidence="2" key="1">
    <citation type="journal article" date="2019" name="Sci. Rep.">
        <title>Draft genome of Tanacetum cinerariifolium, the natural source of mosquito coil.</title>
        <authorList>
            <person name="Yamashiro T."/>
            <person name="Shiraishi A."/>
            <person name="Satake H."/>
            <person name="Nakayama K."/>
        </authorList>
    </citation>
    <scope>NUCLEOTIDE SEQUENCE</scope>
</reference>
<feature type="non-terminal residue" evidence="2">
    <location>
        <position position="1"/>
    </location>
</feature>
<gene>
    <name evidence="2" type="ORF">Tci_865293</name>
</gene>
<organism evidence="2">
    <name type="scientific">Tanacetum cinerariifolium</name>
    <name type="common">Dalmatian daisy</name>
    <name type="synonym">Chrysanthemum cinerariifolium</name>
    <dbReference type="NCBI Taxonomy" id="118510"/>
    <lineage>
        <taxon>Eukaryota</taxon>
        <taxon>Viridiplantae</taxon>
        <taxon>Streptophyta</taxon>
        <taxon>Embryophyta</taxon>
        <taxon>Tracheophyta</taxon>
        <taxon>Spermatophyta</taxon>
        <taxon>Magnoliopsida</taxon>
        <taxon>eudicotyledons</taxon>
        <taxon>Gunneridae</taxon>
        <taxon>Pentapetalae</taxon>
        <taxon>asterids</taxon>
        <taxon>campanulids</taxon>
        <taxon>Asterales</taxon>
        <taxon>Asteraceae</taxon>
        <taxon>Asteroideae</taxon>
        <taxon>Anthemideae</taxon>
        <taxon>Anthemidinae</taxon>
        <taxon>Tanacetum</taxon>
    </lineage>
</organism>
<evidence type="ECO:0000313" key="2">
    <source>
        <dbReference type="EMBL" id="GFC93323.1"/>
    </source>
</evidence>
<sequence length="211" mass="23505">SHHIPPPSQAQTPPPQQPHISFPALPQGEDFPARFQQVLDTCSALTRRVEHLEYDNIAPKLEIVKLKVRVKRLEKANKVKSSKLRRLRKVGTSQQIESFDDMEDVFNQGRIINEDKGIELVKDADTKERQADKQAEIYHIDLDHPSKVLSMQEDDSEVQKVVEFVTTAKLITDVVTTAALQVSAASATIPAAKPSIPAAAPTVIAAYTRRK</sequence>
<dbReference type="AlphaFoldDB" id="A0A699S7V1"/>